<dbReference type="GO" id="GO:0016787">
    <property type="term" value="F:hydrolase activity"/>
    <property type="evidence" value="ECO:0007669"/>
    <property type="project" value="UniProtKB-KW"/>
</dbReference>
<dbReference type="Gene3D" id="3.40.50.1820">
    <property type="entry name" value="alpha/beta hydrolase"/>
    <property type="match status" value="1"/>
</dbReference>
<feature type="non-terminal residue" evidence="3">
    <location>
        <position position="219"/>
    </location>
</feature>
<evidence type="ECO:0000313" key="3">
    <source>
        <dbReference type="EMBL" id="SVD91439.1"/>
    </source>
</evidence>
<accession>A0A382Z8D0</accession>
<dbReference type="GO" id="GO:0016020">
    <property type="term" value="C:membrane"/>
    <property type="evidence" value="ECO:0007669"/>
    <property type="project" value="TreeGrafter"/>
</dbReference>
<dbReference type="InterPro" id="IPR029058">
    <property type="entry name" value="AB_hydrolase_fold"/>
</dbReference>
<dbReference type="InterPro" id="IPR000073">
    <property type="entry name" value="AB_hydrolase_1"/>
</dbReference>
<proteinExistence type="predicted"/>
<dbReference type="AlphaFoldDB" id="A0A382Z8D0"/>
<evidence type="ECO:0000256" key="1">
    <source>
        <dbReference type="ARBA" id="ARBA00022801"/>
    </source>
</evidence>
<dbReference type="EMBL" id="UINC01181646">
    <property type="protein sequence ID" value="SVD91439.1"/>
    <property type="molecule type" value="Genomic_DNA"/>
</dbReference>
<organism evidence="3">
    <name type="scientific">marine metagenome</name>
    <dbReference type="NCBI Taxonomy" id="408172"/>
    <lineage>
        <taxon>unclassified sequences</taxon>
        <taxon>metagenomes</taxon>
        <taxon>ecological metagenomes</taxon>
    </lineage>
</organism>
<dbReference type="PANTHER" id="PTHR43798">
    <property type="entry name" value="MONOACYLGLYCEROL LIPASE"/>
    <property type="match status" value="1"/>
</dbReference>
<feature type="domain" description="AB hydrolase-1" evidence="2">
    <location>
        <begin position="82"/>
        <end position="167"/>
    </location>
</feature>
<dbReference type="PANTHER" id="PTHR43798:SF31">
    <property type="entry name" value="AB HYDROLASE SUPERFAMILY PROTEIN YCLE"/>
    <property type="match status" value="1"/>
</dbReference>
<sequence length="219" mass="24532">MAGLKKFAFGVVAGVAGAAYVRSIKRRNDALVRPKIRNSSGVPLPVKRFEYSDGEEIEYVDVGTGDVLVWIPGADGPKETFQYQLPRFAQSYRVICADMREAFSIGANFDRFVEDLEELLNDLEIKRAVLIGQSLGSAIAIRFATLFPERMRGLVLCNPLAKISYDHVGFNRTILTPLAMLTTRYLPTGISRRMARFWSRLGLWVFDDSSGREALINYA</sequence>
<keyword evidence="1" id="KW-0378">Hydrolase</keyword>
<protein>
    <recommendedName>
        <fullName evidence="2">AB hydrolase-1 domain-containing protein</fullName>
    </recommendedName>
</protein>
<reference evidence="3" key="1">
    <citation type="submission" date="2018-05" db="EMBL/GenBank/DDBJ databases">
        <authorList>
            <person name="Lanie J.A."/>
            <person name="Ng W.-L."/>
            <person name="Kazmierczak K.M."/>
            <person name="Andrzejewski T.M."/>
            <person name="Davidsen T.M."/>
            <person name="Wayne K.J."/>
            <person name="Tettelin H."/>
            <person name="Glass J.I."/>
            <person name="Rusch D."/>
            <person name="Podicherti R."/>
            <person name="Tsui H.-C.T."/>
            <person name="Winkler M.E."/>
        </authorList>
    </citation>
    <scope>NUCLEOTIDE SEQUENCE</scope>
</reference>
<dbReference type="Pfam" id="PF00561">
    <property type="entry name" value="Abhydrolase_1"/>
    <property type="match status" value="1"/>
</dbReference>
<name>A0A382Z8D0_9ZZZZ</name>
<gene>
    <name evidence="3" type="ORF">METZ01_LOCUS444293</name>
</gene>
<dbReference type="SUPFAM" id="SSF53474">
    <property type="entry name" value="alpha/beta-Hydrolases"/>
    <property type="match status" value="1"/>
</dbReference>
<dbReference type="InterPro" id="IPR050266">
    <property type="entry name" value="AB_hydrolase_sf"/>
</dbReference>
<evidence type="ECO:0000259" key="2">
    <source>
        <dbReference type="Pfam" id="PF00561"/>
    </source>
</evidence>